<evidence type="ECO:0000313" key="2">
    <source>
        <dbReference type="Proteomes" id="UP000006852"/>
    </source>
</evidence>
<organism evidence="1 2">
    <name type="scientific">Treponema succinifaciens (strain ATCC 33096 / DSM 2489 / 6091)</name>
    <dbReference type="NCBI Taxonomy" id="869209"/>
    <lineage>
        <taxon>Bacteria</taxon>
        <taxon>Pseudomonadati</taxon>
        <taxon>Spirochaetota</taxon>
        <taxon>Spirochaetia</taxon>
        <taxon>Spirochaetales</taxon>
        <taxon>Treponemataceae</taxon>
        <taxon>Treponema</taxon>
    </lineage>
</organism>
<proteinExistence type="predicted"/>
<evidence type="ECO:0000313" key="1">
    <source>
        <dbReference type="EMBL" id="AEB13840.1"/>
    </source>
</evidence>
<gene>
    <name evidence="1" type="ordered locus">Tresu_0916</name>
</gene>
<reference evidence="2" key="2">
    <citation type="submission" date="2011-04" db="EMBL/GenBank/DDBJ databases">
        <title>The complete genome of chromosome of Treponema succinifaciens DSM 2489.</title>
        <authorList>
            <person name="Lucas S."/>
            <person name="Copeland A."/>
            <person name="Lapidus A."/>
            <person name="Bruce D."/>
            <person name="Goodwin L."/>
            <person name="Pitluck S."/>
            <person name="Peters L."/>
            <person name="Kyrpides N."/>
            <person name="Mavromatis K."/>
            <person name="Ivanova N."/>
            <person name="Ovchinnikova G."/>
            <person name="Teshima H."/>
            <person name="Detter J.C."/>
            <person name="Tapia R."/>
            <person name="Han C."/>
            <person name="Land M."/>
            <person name="Hauser L."/>
            <person name="Markowitz V."/>
            <person name="Cheng J.-F."/>
            <person name="Hugenholtz P."/>
            <person name="Woyke T."/>
            <person name="Wu D."/>
            <person name="Gronow S."/>
            <person name="Wellnitz S."/>
            <person name="Brambilla E."/>
            <person name="Klenk H.-P."/>
            <person name="Eisen J.A."/>
        </authorList>
    </citation>
    <scope>NUCLEOTIDE SEQUENCE [LARGE SCALE GENOMIC DNA]</scope>
    <source>
        <strain evidence="2">ATCC 33096 / DSM 2489 / 6091</strain>
    </source>
</reference>
<protein>
    <submittedName>
        <fullName evidence="1">Uncharacterized protein</fullName>
    </submittedName>
</protein>
<dbReference type="KEGG" id="tsu:Tresu_0916"/>
<dbReference type="AlphaFoldDB" id="F2NRM2"/>
<sequence length="65" mass="7871">MYNFNMTKEFSNWTDYDHWLIADYGMMVISGKERMATNYDKYFINKIEEIDGKIVVEYEEANTPR</sequence>
<name>F2NRM2_TRES6</name>
<dbReference type="HOGENOM" id="CLU_2848561_0_0_12"/>
<dbReference type="EMBL" id="CP002631">
    <property type="protein sequence ID" value="AEB13840.1"/>
    <property type="molecule type" value="Genomic_DNA"/>
</dbReference>
<keyword evidence="2" id="KW-1185">Reference proteome</keyword>
<reference evidence="1 2" key="1">
    <citation type="journal article" date="2011" name="Stand. Genomic Sci.">
        <title>Complete genome sequence of Treponema succinifaciens type strain (6091).</title>
        <authorList>
            <person name="Han C."/>
            <person name="Gronow S."/>
            <person name="Teshima H."/>
            <person name="Lapidus A."/>
            <person name="Nolan M."/>
            <person name="Lucas S."/>
            <person name="Hammon N."/>
            <person name="Deshpande S."/>
            <person name="Cheng J.F."/>
            <person name="Zeytun A."/>
            <person name="Tapia R."/>
            <person name="Goodwin L."/>
            <person name="Pitluck S."/>
            <person name="Liolios K."/>
            <person name="Pagani I."/>
            <person name="Ivanova N."/>
            <person name="Mavromatis K."/>
            <person name="Mikhailova N."/>
            <person name="Huntemann M."/>
            <person name="Pati A."/>
            <person name="Chen A."/>
            <person name="Palaniappan K."/>
            <person name="Land M."/>
            <person name="Hauser L."/>
            <person name="Brambilla E.M."/>
            <person name="Rohde M."/>
            <person name="Goker M."/>
            <person name="Woyke T."/>
            <person name="Bristow J."/>
            <person name="Eisen J.A."/>
            <person name="Markowitz V."/>
            <person name="Hugenholtz P."/>
            <person name="Kyrpides N.C."/>
            <person name="Klenk H.P."/>
            <person name="Detter J.C."/>
        </authorList>
    </citation>
    <scope>NUCLEOTIDE SEQUENCE [LARGE SCALE GENOMIC DNA]</scope>
    <source>
        <strain evidence="2">ATCC 33096 / DSM 2489 / 6091</strain>
    </source>
</reference>
<dbReference type="Proteomes" id="UP000006852">
    <property type="component" value="Chromosome"/>
</dbReference>
<accession>F2NRM2</accession>